<feature type="domain" description="DUF4378" evidence="1">
    <location>
        <begin position="1"/>
        <end position="42"/>
    </location>
</feature>
<dbReference type="PANTHER" id="PTHR21726:SF57">
    <property type="entry name" value="SERINE-RICH ADHESIN FOR PLATELETS-LIKE PROTEIN"/>
    <property type="match status" value="1"/>
</dbReference>
<evidence type="ECO:0000259" key="1">
    <source>
        <dbReference type="Pfam" id="PF14309"/>
    </source>
</evidence>
<protein>
    <submittedName>
        <fullName evidence="2">Serine/threonine-protein kinase-like</fullName>
    </submittedName>
</protein>
<evidence type="ECO:0000313" key="2">
    <source>
        <dbReference type="EMBL" id="KAL2500745.1"/>
    </source>
</evidence>
<name>A0ABD1SJG1_9LAMI</name>
<evidence type="ECO:0000313" key="3">
    <source>
        <dbReference type="Proteomes" id="UP001604277"/>
    </source>
</evidence>
<proteinExistence type="predicted"/>
<reference evidence="3" key="1">
    <citation type="submission" date="2024-07" db="EMBL/GenBank/DDBJ databases">
        <title>Two chromosome-level genome assemblies of Korean endemic species Abeliophyllum distichum and Forsythia ovata (Oleaceae).</title>
        <authorList>
            <person name="Jang H."/>
        </authorList>
    </citation>
    <scope>NUCLEOTIDE SEQUENCE [LARGE SCALE GENOMIC DNA]</scope>
</reference>
<dbReference type="Proteomes" id="UP001604277">
    <property type="component" value="Unassembled WGS sequence"/>
</dbReference>
<sequence length="250" mass="29448">MVDEVVEKDMSTKDGQWVEFEIEAFEEGVEIENRILASLVDELVEQLHKIFKLCGSPSEDYWRKSKLPHSTVFKPIQPYRRRIAEIVNFSQRDPRRNLMQLLKSNHDIRISIYVDSWRWFVKCCCLQQRWTGQRCTREFKIRQRHCMASNDVIEVQTKSMSVDNMLEDLQQMERQKRDKRKADKDPVWTKARGLIKTQCADSSSTRPAESHKLFKNGRVNEQGWHPFASSCVFTNTFIGASCFHKLLDSL</sequence>
<dbReference type="PANTHER" id="PTHR21726">
    <property type="entry name" value="PHOSPHATIDYLINOSITOL N-ACETYLGLUCOSAMINYLTRANSFERASE SUBUNIT P DOWN SYNDROME CRITICAL REGION PROTEIN 5 -RELATED"/>
    <property type="match status" value="1"/>
</dbReference>
<comment type="caution">
    <text evidence="2">The sequence shown here is derived from an EMBL/GenBank/DDBJ whole genome shotgun (WGS) entry which is preliminary data.</text>
</comment>
<organism evidence="2 3">
    <name type="scientific">Forsythia ovata</name>
    <dbReference type="NCBI Taxonomy" id="205694"/>
    <lineage>
        <taxon>Eukaryota</taxon>
        <taxon>Viridiplantae</taxon>
        <taxon>Streptophyta</taxon>
        <taxon>Embryophyta</taxon>
        <taxon>Tracheophyta</taxon>
        <taxon>Spermatophyta</taxon>
        <taxon>Magnoliopsida</taxon>
        <taxon>eudicotyledons</taxon>
        <taxon>Gunneridae</taxon>
        <taxon>Pentapetalae</taxon>
        <taxon>asterids</taxon>
        <taxon>lamiids</taxon>
        <taxon>Lamiales</taxon>
        <taxon>Oleaceae</taxon>
        <taxon>Forsythieae</taxon>
        <taxon>Forsythia</taxon>
    </lineage>
</organism>
<dbReference type="InterPro" id="IPR025486">
    <property type="entry name" value="DUF4378"/>
</dbReference>
<accession>A0ABD1SJG1</accession>
<keyword evidence="3" id="KW-1185">Reference proteome</keyword>
<dbReference type="Pfam" id="PF14309">
    <property type="entry name" value="DUF4378"/>
    <property type="match status" value="1"/>
</dbReference>
<dbReference type="AlphaFoldDB" id="A0ABD1SJG1"/>
<gene>
    <name evidence="2" type="ORF">Fot_34593</name>
</gene>
<dbReference type="EMBL" id="JBFOLJ010000010">
    <property type="protein sequence ID" value="KAL2500745.1"/>
    <property type="molecule type" value="Genomic_DNA"/>
</dbReference>